<dbReference type="InterPro" id="IPR029486">
    <property type="entry name" value="GH97_N"/>
</dbReference>
<dbReference type="Proteomes" id="UP000266691">
    <property type="component" value="Unassembled WGS sequence"/>
</dbReference>
<evidence type="ECO:0000256" key="1">
    <source>
        <dbReference type="ARBA" id="ARBA00001913"/>
    </source>
</evidence>
<dbReference type="SUPFAM" id="SSF51445">
    <property type="entry name" value="(Trans)glycosidases"/>
    <property type="match status" value="1"/>
</dbReference>
<evidence type="ECO:0000256" key="2">
    <source>
        <dbReference type="ARBA" id="ARBA00011245"/>
    </source>
</evidence>
<evidence type="ECO:0000256" key="5">
    <source>
        <dbReference type="ARBA" id="ARBA00023295"/>
    </source>
</evidence>
<dbReference type="GO" id="GO:0030246">
    <property type="term" value="F:carbohydrate binding"/>
    <property type="evidence" value="ECO:0007669"/>
    <property type="project" value="InterPro"/>
</dbReference>
<dbReference type="Gene3D" id="2.70.98.10">
    <property type="match status" value="1"/>
</dbReference>
<evidence type="ECO:0000313" key="9">
    <source>
        <dbReference type="EMBL" id="RIV46875.1"/>
    </source>
</evidence>
<comment type="cofactor">
    <cofactor evidence="1">
        <name>Ca(2+)</name>
        <dbReference type="ChEBI" id="CHEBI:29108"/>
    </cofactor>
</comment>
<dbReference type="InterPro" id="IPR029483">
    <property type="entry name" value="GH97_C"/>
</dbReference>
<dbReference type="AlphaFoldDB" id="A0A3A1NQD8"/>
<dbReference type="Gene3D" id="2.60.40.1180">
    <property type="entry name" value="Golgi alpha-mannosidase II"/>
    <property type="match status" value="1"/>
</dbReference>
<evidence type="ECO:0000259" key="7">
    <source>
        <dbReference type="Pfam" id="PF14508"/>
    </source>
</evidence>
<comment type="subunit">
    <text evidence="2">Monomer.</text>
</comment>
<dbReference type="Pfam" id="PF14508">
    <property type="entry name" value="GH97_N"/>
    <property type="match status" value="1"/>
</dbReference>
<dbReference type="InterPro" id="IPR052720">
    <property type="entry name" value="Glycosyl_hydrolase_97"/>
</dbReference>
<keyword evidence="4" id="KW-0106">Calcium</keyword>
<evidence type="ECO:0000256" key="4">
    <source>
        <dbReference type="ARBA" id="ARBA00022837"/>
    </source>
</evidence>
<dbReference type="PANTHER" id="PTHR35803:SF2">
    <property type="entry name" value="RETAINING ALPHA-GALACTOSIDASE"/>
    <property type="match status" value="1"/>
</dbReference>
<dbReference type="Gene3D" id="3.20.20.70">
    <property type="entry name" value="Aldolase class I"/>
    <property type="match status" value="1"/>
</dbReference>
<evidence type="ECO:0000256" key="3">
    <source>
        <dbReference type="ARBA" id="ARBA00022801"/>
    </source>
</evidence>
<dbReference type="GO" id="GO:0016798">
    <property type="term" value="F:hydrolase activity, acting on glycosyl bonds"/>
    <property type="evidence" value="ECO:0007669"/>
    <property type="project" value="UniProtKB-KW"/>
</dbReference>
<protein>
    <submittedName>
        <fullName evidence="9">Glycoside hydrolase family 97 protein</fullName>
    </submittedName>
</protein>
<dbReference type="InterPro" id="IPR019563">
    <property type="entry name" value="GH97_catalytic"/>
</dbReference>
<evidence type="ECO:0000259" key="8">
    <source>
        <dbReference type="Pfam" id="PF14509"/>
    </source>
</evidence>
<keyword evidence="3 9" id="KW-0378">Hydrolase</keyword>
<proteinExistence type="predicted"/>
<dbReference type="InterPro" id="IPR014718">
    <property type="entry name" value="GH-type_carb-bd"/>
</dbReference>
<organism evidence="9 10">
    <name type="scientific">Flagellimonas pelagia</name>
    <dbReference type="NCBI Taxonomy" id="2306998"/>
    <lineage>
        <taxon>Bacteria</taxon>
        <taxon>Pseudomonadati</taxon>
        <taxon>Bacteroidota</taxon>
        <taxon>Flavobacteriia</taxon>
        <taxon>Flavobacteriales</taxon>
        <taxon>Flavobacteriaceae</taxon>
        <taxon>Flagellimonas</taxon>
    </lineage>
</organism>
<evidence type="ECO:0000259" key="6">
    <source>
        <dbReference type="Pfam" id="PF10566"/>
    </source>
</evidence>
<dbReference type="InterPro" id="IPR017853">
    <property type="entry name" value="GH"/>
</dbReference>
<feature type="domain" description="Glycosyl-hydrolase 97 N-terminal" evidence="7">
    <location>
        <begin position="50"/>
        <end position="308"/>
    </location>
</feature>
<keyword evidence="5" id="KW-0326">Glycosidase</keyword>
<feature type="domain" description="Glycosyl-hydrolase 97 catalytic" evidence="6">
    <location>
        <begin position="326"/>
        <end position="479"/>
    </location>
</feature>
<accession>A0A3A1NQD8</accession>
<dbReference type="InterPro" id="IPR013785">
    <property type="entry name" value="Aldolase_TIM"/>
</dbReference>
<dbReference type="InterPro" id="IPR013780">
    <property type="entry name" value="Glyco_hydro_b"/>
</dbReference>
<dbReference type="Pfam" id="PF14509">
    <property type="entry name" value="GH97_C"/>
    <property type="match status" value="1"/>
</dbReference>
<sequence length="675" mass="77018">MFKFTNHEHIKDQYNIIMKGFKTFTPIGSKIGLILLFFALSSVAFGQSSLTSPNGVLEVTVSVKEELHLKLAYAGKTLVEDVVSDLIIDGKGSLVARSKTMSMRQFSQKHTIRVDLPTKNKEINDEYNQLTLQFRDFDLELRVYDNGCAFRYVAKLGKKEIQVVDEKLTFSPNEKTTCYLPEEKSLISHFENYFQAIPSENITTGTIANLPLLFTKVDEPSVSFTESNIYDYPHMFLQKNGSGFTSLFPKVVLKTKEQKRDRDESIEFEADYIAQTSGNRTFPWRVFMVSSSDKDIVSNNLVCQLADPLKLKDISWVKPGKVAWDWWNANNIDGVDFKSGINTETYKYYIDFAAHYGLEYIILDEGWSKTTTNVREPNPNVDVAELVSYGNQKGVGVILWSLWRPLDEDMEGILDVFKGWGVKGVKVDFIQRADQYVVNFYERMAQETAKRQLLVDFHGAFKPSGMRRAYPNIINFEGVKGLENTKWEDKIDSEHELTLPFTRMTAGVMDFTPGGLDNVHKENFMARFTRPMAMGTRAHQVAMYVVFEAPLQMLSDTPSNYYREDETTTFISGIPTIWEKTEVLDAKVSDYILVARKHGNTWYIAGMNDTTPKSFTLDFSFLDEGNYSLQVFRDGVNSDTNARDYVLEQTNVDSRTKMDIKLNISGGWVAIAKKN</sequence>
<dbReference type="Pfam" id="PF10566">
    <property type="entry name" value="Glyco_hydro_97"/>
    <property type="match status" value="1"/>
</dbReference>
<dbReference type="EMBL" id="QXFI01000009">
    <property type="protein sequence ID" value="RIV46875.1"/>
    <property type="molecule type" value="Genomic_DNA"/>
</dbReference>
<gene>
    <name evidence="9" type="ORF">D2V05_02635</name>
</gene>
<comment type="caution">
    <text evidence="9">The sequence shown here is derived from an EMBL/GenBank/DDBJ whole genome shotgun (WGS) entry which is preliminary data.</text>
</comment>
<dbReference type="PANTHER" id="PTHR35803">
    <property type="entry name" value="GLUCAN 1,4-ALPHA-GLUCOSIDASE SUSB-RELATED"/>
    <property type="match status" value="1"/>
</dbReference>
<feature type="domain" description="Glycosyl-hydrolase 97 C-terminal oligomerisation" evidence="8">
    <location>
        <begin position="578"/>
        <end position="670"/>
    </location>
</feature>
<evidence type="ECO:0000313" key="10">
    <source>
        <dbReference type="Proteomes" id="UP000266691"/>
    </source>
</evidence>
<reference evidence="9 10" key="1">
    <citation type="submission" date="2018-08" db="EMBL/GenBank/DDBJ databases">
        <title>Proposal of Muricauda 72 sp.nov. and Muricauda NH166 sp.nov., isolated from seawater.</title>
        <authorList>
            <person name="Cheng H."/>
            <person name="Wu Y.-H."/>
            <person name="Guo L.-L."/>
            <person name="Xu X.-W."/>
        </authorList>
    </citation>
    <scope>NUCLEOTIDE SEQUENCE [LARGE SCALE GENOMIC DNA]</scope>
    <source>
        <strain evidence="9 10">72</strain>
    </source>
</reference>
<name>A0A3A1NQD8_9FLAO</name>